<feature type="compositionally biased region" description="Basic and acidic residues" evidence="1">
    <location>
        <begin position="20"/>
        <end position="46"/>
    </location>
</feature>
<dbReference type="AlphaFoldDB" id="A0A6S6XZ37"/>
<evidence type="ECO:0000313" key="3">
    <source>
        <dbReference type="EMBL" id="CAB1371311.1"/>
    </source>
</evidence>
<feature type="region of interest" description="Disordered" evidence="1">
    <location>
        <begin position="1"/>
        <end position="46"/>
    </location>
</feature>
<dbReference type="KEGG" id="doe:DENOEST_P0153"/>
<sequence>MSEANTTSKPGRKAGSLDEEIQKAAEKLRRLQERQRDQQRKERERNQKAVLELIKAERLDVVPADQWKAALPKIKALLVEDGSKPAEPAKPVQKTQPEPVTAEASQ</sequence>
<accession>A0A6S6XZ37</accession>
<evidence type="ECO:0000256" key="1">
    <source>
        <dbReference type="SAM" id="MobiDB-lite"/>
    </source>
</evidence>
<name>A0A6S6XZ37_9PROT</name>
<dbReference type="Proteomes" id="UP000515733">
    <property type="component" value="Plasmid pI"/>
</dbReference>
<feature type="compositionally biased region" description="Polar residues" evidence="1">
    <location>
        <begin position="93"/>
        <end position="106"/>
    </location>
</feature>
<evidence type="ECO:0000313" key="2">
    <source>
        <dbReference type="EMBL" id="CAB1371221.1"/>
    </source>
</evidence>
<dbReference type="RefSeq" id="WP_183148354.1">
    <property type="nucleotide sequence ID" value="NZ_LR778302.1"/>
</dbReference>
<proteinExistence type="predicted"/>
<keyword evidence="4" id="KW-1185">Reference proteome</keyword>
<dbReference type="KEGG" id="doe:DENOEST_P0063"/>
<dbReference type="EMBL" id="LR778302">
    <property type="protein sequence ID" value="CAB1371311.1"/>
    <property type="molecule type" value="Genomic_DNA"/>
</dbReference>
<reference evidence="3 4" key="1">
    <citation type="submission" date="2020-03" db="EMBL/GenBank/DDBJ databases">
        <authorList>
            <consortium name="Genoscope - CEA"/>
            <person name="William W."/>
        </authorList>
    </citation>
    <scope>NUCLEOTIDE SEQUENCE [LARGE SCALE GENOMIC DNA]</scope>
    <source>
        <strain evidence="4">DSM 16959</strain>
        <strain evidence="3">DSM16959</strain>
        <plasmid evidence="3 4">pI</plasmid>
    </source>
</reference>
<protein>
    <submittedName>
        <fullName evidence="3">Uncharacterized protein</fullName>
    </submittedName>
</protein>
<geneLocation type="plasmid" evidence="3 4">
    <name>pI</name>
</geneLocation>
<dbReference type="EMBL" id="LR778302">
    <property type="protein sequence ID" value="CAB1371221.1"/>
    <property type="molecule type" value="Genomic_DNA"/>
</dbReference>
<keyword evidence="3" id="KW-0614">Plasmid</keyword>
<organism evidence="3 4">
    <name type="scientific">Denitratisoma oestradiolicum</name>
    <dbReference type="NCBI Taxonomy" id="311182"/>
    <lineage>
        <taxon>Bacteria</taxon>
        <taxon>Pseudomonadati</taxon>
        <taxon>Pseudomonadota</taxon>
        <taxon>Betaproteobacteria</taxon>
        <taxon>Nitrosomonadales</taxon>
        <taxon>Sterolibacteriaceae</taxon>
        <taxon>Denitratisoma</taxon>
    </lineage>
</organism>
<evidence type="ECO:0000313" key="4">
    <source>
        <dbReference type="Proteomes" id="UP000515733"/>
    </source>
</evidence>
<gene>
    <name evidence="2" type="ORF">DENOEST_P0063</name>
    <name evidence="3" type="ORF">DENOEST_P0153</name>
</gene>
<feature type="region of interest" description="Disordered" evidence="1">
    <location>
        <begin position="82"/>
        <end position="106"/>
    </location>
</feature>